<accession>A0A4Q5IW82</accession>
<dbReference type="GO" id="GO:0043190">
    <property type="term" value="C:ATP-binding cassette (ABC) transporter complex"/>
    <property type="evidence" value="ECO:0007669"/>
    <property type="project" value="InterPro"/>
</dbReference>
<evidence type="ECO:0000256" key="1">
    <source>
        <dbReference type="ARBA" id="ARBA00022729"/>
    </source>
</evidence>
<dbReference type="GO" id="GO:0042597">
    <property type="term" value="C:periplasmic space"/>
    <property type="evidence" value="ECO:0007669"/>
    <property type="project" value="UniProtKB-ARBA"/>
</dbReference>
<proteinExistence type="predicted"/>
<dbReference type="SUPFAM" id="SSF53850">
    <property type="entry name" value="Periplasmic binding protein-like II"/>
    <property type="match status" value="1"/>
</dbReference>
<dbReference type="InterPro" id="IPR039424">
    <property type="entry name" value="SBP_5"/>
</dbReference>
<name>A0A4Q5IW82_9ACTN</name>
<keyword evidence="1" id="KW-0732">Signal</keyword>
<reference evidence="3 4" key="1">
    <citation type="submission" date="2019-01" db="EMBL/GenBank/DDBJ databases">
        <title>Nocardioides guangzhouensis sp. nov., an actinobacterium isolated from soil.</title>
        <authorList>
            <person name="Fu Y."/>
            <person name="Cai Y."/>
            <person name="Lin Z."/>
            <person name="Chen P."/>
        </authorList>
    </citation>
    <scope>NUCLEOTIDE SEQUENCE [LARGE SCALE GENOMIC DNA]</scope>
    <source>
        <strain evidence="3 4">NBRC 105384</strain>
    </source>
</reference>
<evidence type="ECO:0000259" key="2">
    <source>
        <dbReference type="Pfam" id="PF00496"/>
    </source>
</evidence>
<dbReference type="PIRSF" id="PIRSF002741">
    <property type="entry name" value="MppA"/>
    <property type="match status" value="1"/>
</dbReference>
<dbReference type="Proteomes" id="UP000291189">
    <property type="component" value="Unassembled WGS sequence"/>
</dbReference>
<comment type="caution">
    <text evidence="3">The sequence shown here is derived from an EMBL/GenBank/DDBJ whole genome shotgun (WGS) entry which is preliminary data.</text>
</comment>
<gene>
    <name evidence="3" type="ORF">ETU37_17845</name>
</gene>
<dbReference type="PANTHER" id="PTHR30290:SF38">
    <property type="entry name" value="D,D-DIPEPTIDE-BINDING PERIPLASMIC PROTEIN DDPA-RELATED"/>
    <property type="match status" value="1"/>
</dbReference>
<dbReference type="EMBL" id="SDPU01000032">
    <property type="protein sequence ID" value="RYU10367.1"/>
    <property type="molecule type" value="Genomic_DNA"/>
</dbReference>
<dbReference type="Gene3D" id="3.90.76.10">
    <property type="entry name" value="Dipeptide-binding Protein, Domain 1"/>
    <property type="match status" value="1"/>
</dbReference>
<protein>
    <submittedName>
        <fullName evidence="3">ABC transporter substrate-binding protein</fullName>
    </submittedName>
</protein>
<dbReference type="OrthoDB" id="9796817at2"/>
<dbReference type="Pfam" id="PF00496">
    <property type="entry name" value="SBP_bac_5"/>
    <property type="match status" value="1"/>
</dbReference>
<dbReference type="InterPro" id="IPR000914">
    <property type="entry name" value="SBP_5_dom"/>
</dbReference>
<feature type="domain" description="Solute-binding protein family 5" evidence="2">
    <location>
        <begin position="100"/>
        <end position="467"/>
    </location>
</feature>
<keyword evidence="4" id="KW-1185">Reference proteome</keyword>
<dbReference type="Gene3D" id="3.10.105.10">
    <property type="entry name" value="Dipeptide-binding Protein, Domain 3"/>
    <property type="match status" value="1"/>
</dbReference>
<evidence type="ECO:0000313" key="4">
    <source>
        <dbReference type="Proteomes" id="UP000291189"/>
    </source>
</evidence>
<dbReference type="PANTHER" id="PTHR30290">
    <property type="entry name" value="PERIPLASMIC BINDING COMPONENT OF ABC TRANSPORTER"/>
    <property type="match status" value="1"/>
</dbReference>
<dbReference type="GO" id="GO:1904680">
    <property type="term" value="F:peptide transmembrane transporter activity"/>
    <property type="evidence" value="ECO:0007669"/>
    <property type="project" value="TreeGrafter"/>
</dbReference>
<evidence type="ECO:0000313" key="3">
    <source>
        <dbReference type="EMBL" id="RYU10367.1"/>
    </source>
</evidence>
<dbReference type="InterPro" id="IPR030678">
    <property type="entry name" value="Peptide/Ni-bd"/>
</dbReference>
<organism evidence="3 4">
    <name type="scientific">Nocardioides iriomotensis</name>
    <dbReference type="NCBI Taxonomy" id="715784"/>
    <lineage>
        <taxon>Bacteria</taxon>
        <taxon>Bacillati</taxon>
        <taxon>Actinomycetota</taxon>
        <taxon>Actinomycetes</taxon>
        <taxon>Propionibacteriales</taxon>
        <taxon>Nocardioidaceae</taxon>
        <taxon>Nocardioides</taxon>
    </lineage>
</organism>
<dbReference type="AlphaFoldDB" id="A0A4Q5IW82"/>
<dbReference type="Gene3D" id="3.40.190.10">
    <property type="entry name" value="Periplasmic binding protein-like II"/>
    <property type="match status" value="1"/>
</dbReference>
<sequence>MPSTHPPRAVRTALLPLVVAGMLLLGACYPVQPRAASPDREDVTTVSAEGDQVREGGDLVMGLSADPDVLDPTTSSSLYTRYVMSSICEKLYDIDAEGSIVPQLATDLPEIEDQGRTVRIPLRDGVEFADGTPFDAEAVRRSLERHLTQEDSARAAEMGPIEDIEAVDDSTVELHYETPFSPITASLADRAGMIMSPKALDDLGDDFGNNPVCVGPFKFVERVPATSIVVEKDPRYYAADEVHLDTITYRIMTDANIRAANLQSGDVQVVDSVSPTTIDTLRREPGIGLLQTGSLGYQAITFNVGNTDGVGEPPGKVDSPMAGDPRLRQAFELSLDREALVNSVFSNWFEPACSPISPDTEFATEASNACPPYDPKKSRALLERAGVHTPVKLTMKVTNTPDTLRLAQAIQGSVSAGGFDVEIEPVEYTTLLDNQSNGDFQVLQLGWSGRIDPHGNMYAFLATGQSSNYSGYSNEEVDDLLTEAAEQVDMDQRARTYGEVVTQVQKDDPLIYLYRQRNLTAYSDDLTGVSTFADGVVRLSRAGFVEGDQD</sequence>
<dbReference type="GO" id="GO:0015833">
    <property type="term" value="P:peptide transport"/>
    <property type="evidence" value="ECO:0007669"/>
    <property type="project" value="TreeGrafter"/>
</dbReference>